<dbReference type="STRING" id="244447.ENSCSEP00000001917"/>
<feature type="domain" description="S100/CaBP-9k-type calcium binding subdomain" evidence="1">
    <location>
        <begin position="8"/>
        <end position="47"/>
    </location>
</feature>
<name>A0A3P8UHQ7_CYNSE</name>
<evidence type="ECO:0000313" key="2">
    <source>
        <dbReference type="Ensembl" id="ENSCSEP00000001917.1"/>
    </source>
</evidence>
<dbReference type="InterPro" id="IPR013787">
    <property type="entry name" value="S100_Ca-bd_sub"/>
</dbReference>
<reference evidence="2" key="2">
    <citation type="submission" date="2025-08" db="UniProtKB">
        <authorList>
            <consortium name="Ensembl"/>
        </authorList>
    </citation>
    <scope>IDENTIFICATION</scope>
</reference>
<dbReference type="InterPro" id="IPR011992">
    <property type="entry name" value="EF-hand-dom_pair"/>
</dbReference>
<accession>A0A3P8UHQ7</accession>
<dbReference type="Proteomes" id="UP000265120">
    <property type="component" value="Chromosome 13"/>
</dbReference>
<dbReference type="Ensembl" id="ENSCSET00000001952.1">
    <property type="protein sequence ID" value="ENSCSEP00000001917.1"/>
    <property type="gene ID" value="ENSCSEG00000001299.1"/>
</dbReference>
<dbReference type="SUPFAM" id="SSF47473">
    <property type="entry name" value="EF-hand"/>
    <property type="match status" value="1"/>
</dbReference>
<sequence length="103" mass="11574">MDSKYSDLELAINTLVTEFHQAADNAASMNTTQFQTMIADKLPGFAKSVENEEGLTKVLDQMEVKSGDDISFQKFWTLIDKQAVQLFNATHTEKNTKCNCVLH</sequence>
<evidence type="ECO:0000313" key="3">
    <source>
        <dbReference type="Proteomes" id="UP000265120"/>
    </source>
</evidence>
<dbReference type="GeneTree" id="ENSGT00940000174725"/>
<organism evidence="2 3">
    <name type="scientific">Cynoglossus semilaevis</name>
    <name type="common">Tongue sole</name>
    <dbReference type="NCBI Taxonomy" id="244447"/>
    <lineage>
        <taxon>Eukaryota</taxon>
        <taxon>Metazoa</taxon>
        <taxon>Chordata</taxon>
        <taxon>Craniata</taxon>
        <taxon>Vertebrata</taxon>
        <taxon>Euteleostomi</taxon>
        <taxon>Actinopterygii</taxon>
        <taxon>Neopterygii</taxon>
        <taxon>Teleostei</taxon>
        <taxon>Neoteleostei</taxon>
        <taxon>Acanthomorphata</taxon>
        <taxon>Carangaria</taxon>
        <taxon>Pleuronectiformes</taxon>
        <taxon>Pleuronectoidei</taxon>
        <taxon>Cynoglossidae</taxon>
        <taxon>Cynoglossinae</taxon>
        <taxon>Cynoglossus</taxon>
    </lineage>
</organism>
<keyword evidence="3" id="KW-1185">Reference proteome</keyword>
<dbReference type="Gene3D" id="1.10.238.10">
    <property type="entry name" value="EF-hand"/>
    <property type="match status" value="1"/>
</dbReference>
<proteinExistence type="predicted"/>
<protein>
    <recommendedName>
        <fullName evidence="1">S100/CaBP-9k-type calcium binding subdomain domain-containing protein</fullName>
    </recommendedName>
</protein>
<dbReference type="SMART" id="SM01394">
    <property type="entry name" value="S_100"/>
    <property type="match status" value="1"/>
</dbReference>
<reference evidence="2" key="3">
    <citation type="submission" date="2025-09" db="UniProtKB">
        <authorList>
            <consortium name="Ensembl"/>
        </authorList>
    </citation>
    <scope>IDENTIFICATION</scope>
</reference>
<reference evidence="2 3" key="1">
    <citation type="journal article" date="2014" name="Nat. Genet.">
        <title>Whole-genome sequence of a flatfish provides insights into ZW sex chromosome evolution and adaptation to a benthic lifestyle.</title>
        <authorList>
            <person name="Chen S."/>
            <person name="Zhang G."/>
            <person name="Shao C."/>
            <person name="Huang Q."/>
            <person name="Liu G."/>
            <person name="Zhang P."/>
            <person name="Song W."/>
            <person name="An N."/>
            <person name="Chalopin D."/>
            <person name="Volff J.N."/>
            <person name="Hong Y."/>
            <person name="Li Q."/>
            <person name="Sha Z."/>
            <person name="Zhou H."/>
            <person name="Xie M."/>
            <person name="Yu Q."/>
            <person name="Liu Y."/>
            <person name="Xiang H."/>
            <person name="Wang N."/>
            <person name="Wu K."/>
            <person name="Yang C."/>
            <person name="Zhou Q."/>
            <person name="Liao X."/>
            <person name="Yang L."/>
            <person name="Hu Q."/>
            <person name="Zhang J."/>
            <person name="Meng L."/>
            <person name="Jin L."/>
            <person name="Tian Y."/>
            <person name="Lian J."/>
            <person name="Yang J."/>
            <person name="Miao G."/>
            <person name="Liu S."/>
            <person name="Liang Z."/>
            <person name="Yan F."/>
            <person name="Li Y."/>
            <person name="Sun B."/>
            <person name="Zhang H."/>
            <person name="Zhang J."/>
            <person name="Zhu Y."/>
            <person name="Du M."/>
            <person name="Zhao Y."/>
            <person name="Schartl M."/>
            <person name="Tang Q."/>
            <person name="Wang J."/>
        </authorList>
    </citation>
    <scope>NUCLEOTIDE SEQUENCE</scope>
</reference>
<dbReference type="OMA" id="VKCTCLL"/>
<dbReference type="AlphaFoldDB" id="A0A3P8UHQ7"/>
<dbReference type="InParanoid" id="A0A3P8UHQ7"/>
<evidence type="ECO:0000259" key="1">
    <source>
        <dbReference type="SMART" id="SM01394"/>
    </source>
</evidence>